<reference evidence="2" key="1">
    <citation type="submission" date="2020-02" db="EMBL/GenBank/DDBJ databases">
        <authorList>
            <person name="Meier V. D."/>
        </authorList>
    </citation>
    <scope>NUCLEOTIDE SEQUENCE</scope>
    <source>
        <strain evidence="2">AVDCRST_MAG67</strain>
    </source>
</reference>
<feature type="signal peptide" evidence="1">
    <location>
        <begin position="1"/>
        <end position="18"/>
    </location>
</feature>
<dbReference type="EMBL" id="CADCVQ010000160">
    <property type="protein sequence ID" value="CAA9527768.1"/>
    <property type="molecule type" value="Genomic_DNA"/>
</dbReference>
<dbReference type="PROSITE" id="PS51257">
    <property type="entry name" value="PROKAR_LIPOPROTEIN"/>
    <property type="match status" value="1"/>
</dbReference>
<evidence type="ECO:0008006" key="3">
    <source>
        <dbReference type="Google" id="ProtNLM"/>
    </source>
</evidence>
<feature type="chain" id="PRO_5039563615" description="DUF3558 domain-containing protein" evidence="1">
    <location>
        <begin position="19"/>
        <end position="194"/>
    </location>
</feature>
<sequence length="194" mass="20133">MRRPISFVLLLTLLCALAGCGDSESASDATVTSTNAAVGAAATTPAAAAATTTPAPAPAAAGKDKDSPFVVVTSLLGRQLPKEPECRFAKTFVPDNPAPASYDGALALTVTCDKSDGYRSMGQIVNRAGSKPTQITCRDTTNGELYCVYVPSTSVGLYFTGTDRAVVRRRLEHLIEIVEPLPNGITPLSGASTR</sequence>
<accession>A0A6J4TMI1</accession>
<evidence type="ECO:0000313" key="2">
    <source>
        <dbReference type="EMBL" id="CAA9527768.1"/>
    </source>
</evidence>
<proteinExistence type="predicted"/>
<name>A0A6J4TMI1_9ACTN</name>
<evidence type="ECO:0000256" key="1">
    <source>
        <dbReference type="SAM" id="SignalP"/>
    </source>
</evidence>
<keyword evidence="1" id="KW-0732">Signal</keyword>
<organism evidence="2">
    <name type="scientific">uncultured Solirubrobacteraceae bacterium</name>
    <dbReference type="NCBI Taxonomy" id="1162706"/>
    <lineage>
        <taxon>Bacteria</taxon>
        <taxon>Bacillati</taxon>
        <taxon>Actinomycetota</taxon>
        <taxon>Thermoleophilia</taxon>
        <taxon>Solirubrobacterales</taxon>
        <taxon>Solirubrobacteraceae</taxon>
        <taxon>environmental samples</taxon>
    </lineage>
</organism>
<protein>
    <recommendedName>
        <fullName evidence="3">DUF3558 domain-containing protein</fullName>
    </recommendedName>
</protein>
<gene>
    <name evidence="2" type="ORF">AVDCRST_MAG67-4191</name>
</gene>
<dbReference type="AlphaFoldDB" id="A0A6J4TMI1"/>